<organism evidence="2 3">
    <name type="scientific">Pelosinus fermentans JBW45</name>
    <dbReference type="NCBI Taxonomy" id="1192197"/>
    <lineage>
        <taxon>Bacteria</taxon>
        <taxon>Bacillati</taxon>
        <taxon>Bacillota</taxon>
        <taxon>Negativicutes</taxon>
        <taxon>Selenomonadales</taxon>
        <taxon>Sporomusaceae</taxon>
        <taxon>Pelosinus</taxon>
    </lineage>
</organism>
<evidence type="ECO:0000313" key="3">
    <source>
        <dbReference type="Proteomes" id="UP000005361"/>
    </source>
</evidence>
<dbReference type="Gene3D" id="3.90.1170.30">
    <property type="entry name" value="Pyrimidine nucleoside phosphorylase-like, C-terminal domain"/>
    <property type="match status" value="1"/>
</dbReference>
<sequence>MDVVSNPKALPQAKIETKVICSEEGYIQKIDAGYCAMRLGAGREYKGQEMIYLLVSC</sequence>
<reference evidence="2 3" key="1">
    <citation type="journal article" date="2015" name="Genome Announc.">
        <title>Complete Genome Sequence of Pelosinus fermentans JBW45, a Member of a Remarkably Competitive Group of Negativicutes in the Firmicutes Phylum.</title>
        <authorList>
            <person name="De Leon K.B."/>
            <person name="Utturkar S.M."/>
            <person name="Camilleri L.B."/>
            <person name="Elias D.A."/>
            <person name="Arkin A.P."/>
            <person name="Fields M.W."/>
            <person name="Brown S.D."/>
            <person name="Wall J.D."/>
        </authorList>
    </citation>
    <scope>NUCLEOTIDE SEQUENCE [LARGE SCALE GENOMIC DNA]</scope>
    <source>
        <strain evidence="2 3">JBW45</strain>
    </source>
</reference>
<dbReference type="SUPFAM" id="SSF54680">
    <property type="entry name" value="Pyrimidine nucleoside phosphorylase C-terminal domain"/>
    <property type="match status" value="1"/>
</dbReference>
<proteinExistence type="predicted"/>
<dbReference type="Proteomes" id="UP000005361">
    <property type="component" value="Chromosome"/>
</dbReference>
<reference evidence="3" key="2">
    <citation type="submission" date="2015-02" db="EMBL/GenBank/DDBJ databases">
        <title>Complete Genome Sequence of Pelosinus fermentans JBW45.</title>
        <authorList>
            <person name="De Leon K.B."/>
            <person name="Utturkar S.M."/>
            <person name="Camilleri L.B."/>
            <person name="Arkin A.P."/>
            <person name="Fields M.W."/>
            <person name="Brown S.D."/>
            <person name="Wall J.D."/>
        </authorList>
    </citation>
    <scope>NUCLEOTIDE SEQUENCE [LARGE SCALE GENOMIC DNA]</scope>
    <source>
        <strain evidence="3">JBW45</strain>
    </source>
</reference>
<name>I8U0N7_9FIRM</name>
<protein>
    <submittedName>
        <fullName evidence="2">Uncharacterized protein</fullName>
    </submittedName>
</protein>
<accession>I8U0N7</accession>
<dbReference type="STRING" id="1192197.JBW_02419"/>
<evidence type="ECO:0000256" key="1">
    <source>
        <dbReference type="ARBA" id="ARBA00022679"/>
    </source>
</evidence>
<dbReference type="HOGENOM" id="CLU_2992639_0_0_9"/>
<dbReference type="InterPro" id="IPR036566">
    <property type="entry name" value="PYNP-like_C_sf"/>
</dbReference>
<keyword evidence="1" id="KW-0808">Transferase</keyword>
<dbReference type="AlphaFoldDB" id="I8U0N7"/>
<dbReference type="GO" id="GO:0016763">
    <property type="term" value="F:pentosyltransferase activity"/>
    <property type="evidence" value="ECO:0007669"/>
    <property type="project" value="InterPro"/>
</dbReference>
<dbReference type="KEGG" id="pft:JBW_02419"/>
<gene>
    <name evidence="2" type="ORF">JBW_02419</name>
</gene>
<dbReference type="EMBL" id="CP010978">
    <property type="protein sequence ID" value="AJQ27764.1"/>
    <property type="molecule type" value="Genomic_DNA"/>
</dbReference>
<dbReference type="GO" id="GO:0006213">
    <property type="term" value="P:pyrimidine nucleoside metabolic process"/>
    <property type="evidence" value="ECO:0007669"/>
    <property type="project" value="InterPro"/>
</dbReference>
<evidence type="ECO:0000313" key="2">
    <source>
        <dbReference type="EMBL" id="AJQ27764.1"/>
    </source>
</evidence>